<reference evidence="2" key="2">
    <citation type="submission" date="2021-04" db="EMBL/GenBank/DDBJ databases">
        <authorList>
            <person name="Gilroy R."/>
        </authorList>
    </citation>
    <scope>NUCLEOTIDE SEQUENCE</scope>
    <source>
        <strain evidence="2">CHK171-505</strain>
    </source>
</reference>
<protein>
    <submittedName>
        <fullName evidence="2">AAA family ATPase</fullName>
    </submittedName>
</protein>
<comment type="caution">
    <text evidence="2">The sequence shown here is derived from an EMBL/GenBank/DDBJ whole genome shotgun (WGS) entry which is preliminary data.</text>
</comment>
<evidence type="ECO:0000256" key="1">
    <source>
        <dbReference type="SAM" id="MobiDB-lite"/>
    </source>
</evidence>
<accession>A0A9D2I3S5</accession>
<proteinExistence type="predicted"/>
<gene>
    <name evidence="2" type="ORF">H9948_11130</name>
</gene>
<feature type="region of interest" description="Disordered" evidence="1">
    <location>
        <begin position="268"/>
        <end position="303"/>
    </location>
</feature>
<sequence length="370" mass="41367">MFEITSGKIAKAQKVVIYGPEGIGKTSFGSYFPQPVFIDTEGSTGNLDVARLPNPSSWSMLMQQIQYVKANPHLMKTLVIDTVDWAEALCKESVCSTNGWKGIEDPGYGKGYVYVAEEFGRFLNALSDLIDVGINVVLLAHSEIKKFEQPDEMGAYDRYQLKLLKQTAPLVKEWSDMLLFMNYRTLSVQADKEGKKFKGAGGQRTIYANHRPAWDAKNRHGLPDEFPMDFNQIAHIFYPAVGVQDPVVEPQPIFNVTKPPIQHVVSEQPDVAQPQTVPAQPPQQEPVADPFPTQEQPPLNPAIPKSLQDLMIQNNVTEAEIQEVVSKKGYYPEDTPITNYDPGFIDGVLVGAWTQVYPLIEEARLELPFD</sequence>
<evidence type="ECO:0000313" key="3">
    <source>
        <dbReference type="Proteomes" id="UP000886856"/>
    </source>
</evidence>
<evidence type="ECO:0000313" key="2">
    <source>
        <dbReference type="EMBL" id="HJA91329.1"/>
    </source>
</evidence>
<dbReference type="Proteomes" id="UP000886856">
    <property type="component" value="Unassembled WGS sequence"/>
</dbReference>
<dbReference type="EMBL" id="DWYW01000257">
    <property type="protein sequence ID" value="HJA91329.1"/>
    <property type="molecule type" value="Genomic_DNA"/>
</dbReference>
<dbReference type="AlphaFoldDB" id="A0A9D2I3S5"/>
<feature type="compositionally biased region" description="Low complexity" evidence="1">
    <location>
        <begin position="268"/>
        <end position="278"/>
    </location>
</feature>
<reference evidence="2" key="1">
    <citation type="journal article" date="2021" name="PeerJ">
        <title>Extensive microbial diversity within the chicken gut microbiome revealed by metagenomics and culture.</title>
        <authorList>
            <person name="Gilroy R."/>
            <person name="Ravi A."/>
            <person name="Getino M."/>
            <person name="Pursley I."/>
            <person name="Horton D.L."/>
            <person name="Alikhan N.F."/>
            <person name="Baker D."/>
            <person name="Gharbi K."/>
            <person name="Hall N."/>
            <person name="Watson M."/>
            <person name="Adriaenssens E.M."/>
            <person name="Foster-Nyarko E."/>
            <person name="Jarju S."/>
            <person name="Secka A."/>
            <person name="Antonio M."/>
            <person name="Oren A."/>
            <person name="Chaudhuri R.R."/>
            <person name="La Ragione R."/>
            <person name="Hildebrand F."/>
            <person name="Pallen M.J."/>
        </authorList>
    </citation>
    <scope>NUCLEOTIDE SEQUENCE</scope>
    <source>
        <strain evidence="2">CHK171-505</strain>
    </source>
</reference>
<dbReference type="Pfam" id="PF13479">
    <property type="entry name" value="AAA_24"/>
    <property type="match status" value="1"/>
</dbReference>
<organism evidence="2 3">
    <name type="scientific">Candidatus Jeotgalibaca merdavium</name>
    <dbReference type="NCBI Taxonomy" id="2838627"/>
    <lineage>
        <taxon>Bacteria</taxon>
        <taxon>Bacillati</taxon>
        <taxon>Bacillota</taxon>
        <taxon>Bacilli</taxon>
        <taxon>Lactobacillales</taxon>
        <taxon>Carnobacteriaceae</taxon>
        <taxon>Jeotgalibaca</taxon>
    </lineage>
</organism>
<name>A0A9D2I3S5_9LACT</name>